<comment type="catalytic activity">
    <reaction evidence="8">
        <text>[GlcNAc-(1-&gt;4)-Mur2Ac(oyl-L-Ala-gamma-D-Glu-L-Lys-D-Ala-D-Ala)](n)-di-trans,octa-cis-undecaprenyl diphosphate + beta-D-GlcNAc-(1-&gt;4)-Mur2Ac(oyl-L-Ala-gamma-D-Glu-L-Lys-D-Ala-D-Ala)-di-trans,octa-cis-undecaprenyl diphosphate = [GlcNAc-(1-&gt;4)-Mur2Ac(oyl-L-Ala-gamma-D-Glu-L-Lys-D-Ala-D-Ala)](n+1)-di-trans,octa-cis-undecaprenyl diphosphate + di-trans,octa-cis-undecaprenyl diphosphate + H(+)</text>
        <dbReference type="Rhea" id="RHEA:23708"/>
        <dbReference type="Rhea" id="RHEA-COMP:9602"/>
        <dbReference type="Rhea" id="RHEA-COMP:9603"/>
        <dbReference type="ChEBI" id="CHEBI:15378"/>
        <dbReference type="ChEBI" id="CHEBI:58405"/>
        <dbReference type="ChEBI" id="CHEBI:60033"/>
        <dbReference type="ChEBI" id="CHEBI:78435"/>
        <dbReference type="EC" id="2.4.99.28"/>
    </reaction>
</comment>
<evidence type="ECO:0000256" key="2">
    <source>
        <dbReference type="ARBA" id="ARBA00022670"/>
    </source>
</evidence>
<name>A0A3T0T2M8_9MICO</name>
<evidence type="ECO:0000256" key="4">
    <source>
        <dbReference type="ARBA" id="ARBA00022679"/>
    </source>
</evidence>
<dbReference type="GO" id="GO:0006508">
    <property type="term" value="P:proteolysis"/>
    <property type="evidence" value="ECO:0007669"/>
    <property type="project" value="UniProtKB-KW"/>
</dbReference>
<evidence type="ECO:0000256" key="1">
    <source>
        <dbReference type="ARBA" id="ARBA00022645"/>
    </source>
</evidence>
<accession>A0A3T0T2M8</accession>
<keyword evidence="1" id="KW-0121">Carboxypeptidase</keyword>
<dbReference type="Proteomes" id="UP000285317">
    <property type="component" value="Chromosome"/>
</dbReference>
<dbReference type="Pfam" id="PF00912">
    <property type="entry name" value="Transgly"/>
    <property type="match status" value="1"/>
</dbReference>
<evidence type="ECO:0000256" key="6">
    <source>
        <dbReference type="ARBA" id="ARBA00023268"/>
    </source>
</evidence>
<dbReference type="Gene3D" id="3.40.710.10">
    <property type="entry name" value="DD-peptidase/beta-lactamase superfamily"/>
    <property type="match status" value="1"/>
</dbReference>
<dbReference type="InterPro" id="IPR001460">
    <property type="entry name" value="PCN-bd_Tpept"/>
</dbReference>
<dbReference type="GO" id="GO:0009252">
    <property type="term" value="P:peptidoglycan biosynthetic process"/>
    <property type="evidence" value="ECO:0007669"/>
    <property type="project" value="TreeGrafter"/>
</dbReference>
<evidence type="ECO:0000313" key="13">
    <source>
        <dbReference type="Proteomes" id="UP000285317"/>
    </source>
</evidence>
<feature type="domain" description="PASTA" evidence="11">
    <location>
        <begin position="757"/>
        <end position="824"/>
    </location>
</feature>
<evidence type="ECO:0000313" key="12">
    <source>
        <dbReference type="EMBL" id="AZZ52819.1"/>
    </source>
</evidence>
<keyword evidence="2" id="KW-0645">Protease</keyword>
<protein>
    <submittedName>
        <fullName evidence="12">Penicillin-binding protein</fullName>
    </submittedName>
</protein>
<feature type="compositionally biased region" description="Basic residues" evidence="9">
    <location>
        <begin position="16"/>
        <end position="25"/>
    </location>
</feature>
<dbReference type="KEGG" id="rfs:C1I64_12725"/>
<dbReference type="GO" id="GO:0008658">
    <property type="term" value="F:penicillin binding"/>
    <property type="evidence" value="ECO:0007669"/>
    <property type="project" value="InterPro"/>
</dbReference>
<dbReference type="CDD" id="cd06577">
    <property type="entry name" value="PASTA_pknB"/>
    <property type="match status" value="1"/>
</dbReference>
<dbReference type="PANTHER" id="PTHR32282:SF33">
    <property type="entry name" value="PEPTIDOGLYCAN GLYCOSYLTRANSFERASE"/>
    <property type="match status" value="1"/>
</dbReference>
<keyword evidence="6" id="KW-0511">Multifunctional enzyme</keyword>
<keyword evidence="4" id="KW-0808">Transferase</keyword>
<dbReference type="InterPro" id="IPR050396">
    <property type="entry name" value="Glycosyltr_51/Transpeptidase"/>
</dbReference>
<evidence type="ECO:0000256" key="9">
    <source>
        <dbReference type="SAM" id="MobiDB-lite"/>
    </source>
</evidence>
<feature type="region of interest" description="Disordered" evidence="9">
    <location>
        <begin position="824"/>
        <end position="847"/>
    </location>
</feature>
<keyword evidence="10" id="KW-0812">Transmembrane</keyword>
<dbReference type="GO" id="GO:0030288">
    <property type="term" value="C:outer membrane-bounded periplasmic space"/>
    <property type="evidence" value="ECO:0007669"/>
    <property type="project" value="TreeGrafter"/>
</dbReference>
<evidence type="ECO:0000256" key="10">
    <source>
        <dbReference type="SAM" id="Phobius"/>
    </source>
</evidence>
<dbReference type="InterPro" id="IPR036950">
    <property type="entry name" value="PBP_transglycosylase"/>
</dbReference>
<keyword evidence="10" id="KW-0472">Membrane</keyword>
<dbReference type="SUPFAM" id="SSF56601">
    <property type="entry name" value="beta-lactamase/transpeptidase-like"/>
    <property type="match status" value="1"/>
</dbReference>
<dbReference type="Pfam" id="PF03793">
    <property type="entry name" value="PASTA"/>
    <property type="match status" value="1"/>
</dbReference>
<dbReference type="InterPro" id="IPR001264">
    <property type="entry name" value="Glyco_trans_51"/>
</dbReference>
<keyword evidence="5" id="KW-0378">Hydrolase</keyword>
<feature type="region of interest" description="Disordered" evidence="9">
    <location>
        <begin position="1"/>
        <end position="37"/>
    </location>
</feature>
<evidence type="ECO:0000259" key="11">
    <source>
        <dbReference type="PROSITE" id="PS51178"/>
    </source>
</evidence>
<dbReference type="Pfam" id="PF00905">
    <property type="entry name" value="Transpeptidase"/>
    <property type="match status" value="1"/>
</dbReference>
<dbReference type="Gene3D" id="3.30.10.20">
    <property type="match status" value="1"/>
</dbReference>
<dbReference type="PANTHER" id="PTHR32282">
    <property type="entry name" value="BINDING PROTEIN TRANSPEPTIDASE, PUTATIVE-RELATED"/>
    <property type="match status" value="1"/>
</dbReference>
<sequence>MTEGDRTTGATTRHPAFARHHRAGRTSRSMALPTASRSSARPLGMSLRAVLGFIGMSAVAGVLITVGVTPALALTGLATSNTIGMFQNLPGYLDAGQLMQRTNIYAGDGTTLLASVYNQNRVEVGWDEVAQTAKDAAVAGEDPRFYEHGGIDLQGTLRALAVTLTGDDLQGGSSITQQYVKNVLVQKAESITDEAERDAAYKLATDPTPERKLKEMRLAIGLEKETSKDDILLGYLNIALFGGTVYGIEAAANYYYGIPASQLSTSQAASLLAIVNNPSKFRFDDPTDEANGAANGYAATKERRDYILTEELKYSKISQEVYDAAIAEPITPNITEPSTGCATAGDAAYFCEYVLNVLRNDEAFGADDDERYQRIRQGGFDIVTTLDLDIQQVSQAAINAYIPSYDSRFQVGATAASIQAGTGRVLSMVQNTKYSQDEEFLAANPGFSAINLNVDVAMGGTAGVQTGSTYKVFTLAQWLQAGHTLNESFPSPTSGFRAYPQKCNVANDGLFTERFAPRNDVASEDASSMTAVQATANSINTGFMGMANQLDLCDIRTTAESFGIHRANGNELENGAASVLGTNEIAPLTVANAYAGIANDGSTCAAIVIDRITDSTGAAVAPPTSSCTQSVTPEVARGMQYAMQRVITSGTATASDPRDGIEHIGKTGTTDEAADVWTAGASRAASLAVWVGSIKGFDDGSKQNLRTTRLTGEKGTIRAADARHAIWKPIMTALDQKYGGDDFIDPPASMLASSPRSATLTEVPDVTGLTVAAATATLTAAGFSVGVTEPVDSARIPEGSVVSTTPSADETVLRGAVIPLQVSTGKAPKNPSDISDVNGTLLTTASE</sequence>
<keyword evidence="3" id="KW-0328">Glycosyltransferase</keyword>
<evidence type="ECO:0000256" key="5">
    <source>
        <dbReference type="ARBA" id="ARBA00022801"/>
    </source>
</evidence>
<dbReference type="Gene3D" id="1.10.3810.10">
    <property type="entry name" value="Biosynthetic peptidoglycan transglycosylase-like"/>
    <property type="match status" value="1"/>
</dbReference>
<dbReference type="InterPro" id="IPR012338">
    <property type="entry name" value="Beta-lactam/transpept-like"/>
</dbReference>
<gene>
    <name evidence="12" type="ORF">C1I64_12725</name>
</gene>
<dbReference type="SMART" id="SM00740">
    <property type="entry name" value="PASTA"/>
    <property type="match status" value="1"/>
</dbReference>
<dbReference type="GO" id="GO:0009002">
    <property type="term" value="F:serine-type D-Ala-D-Ala carboxypeptidase activity"/>
    <property type="evidence" value="ECO:0007669"/>
    <property type="project" value="UniProtKB-EC"/>
</dbReference>
<dbReference type="InterPro" id="IPR005543">
    <property type="entry name" value="PASTA_dom"/>
</dbReference>
<comment type="catalytic activity">
    <reaction evidence="7">
        <text>Preferential cleavage: (Ac)2-L-Lys-D-Ala-|-D-Ala. Also transpeptidation of peptidyl-alanyl moieties that are N-acyl substituents of D-alanine.</text>
        <dbReference type="EC" id="3.4.16.4"/>
    </reaction>
</comment>
<dbReference type="InterPro" id="IPR023346">
    <property type="entry name" value="Lysozyme-like_dom_sf"/>
</dbReference>
<dbReference type="GO" id="GO:0008955">
    <property type="term" value="F:peptidoglycan glycosyltransferase activity"/>
    <property type="evidence" value="ECO:0007669"/>
    <property type="project" value="UniProtKB-EC"/>
</dbReference>
<evidence type="ECO:0000256" key="8">
    <source>
        <dbReference type="ARBA" id="ARBA00049902"/>
    </source>
</evidence>
<evidence type="ECO:0000256" key="7">
    <source>
        <dbReference type="ARBA" id="ARBA00034000"/>
    </source>
</evidence>
<dbReference type="EMBL" id="CP028137">
    <property type="protein sequence ID" value="AZZ52819.1"/>
    <property type="molecule type" value="Genomic_DNA"/>
</dbReference>
<proteinExistence type="predicted"/>
<feature type="compositionally biased region" description="Polar residues" evidence="9">
    <location>
        <begin position="832"/>
        <end position="847"/>
    </location>
</feature>
<reference evidence="12 13" key="1">
    <citation type="submission" date="2018-03" db="EMBL/GenBank/DDBJ databases">
        <title>Bacteriophage NCPPB3778 and a type I-E CRISPR drive the evolution of the US Biological Select Agent, Rathayibacter toxicus.</title>
        <authorList>
            <person name="Davis E.W.II."/>
            <person name="Tabima J.F."/>
            <person name="Weisberg A.J."/>
            <person name="Dantas Lopes L."/>
            <person name="Wiseman M.S."/>
            <person name="Wiseman M.S."/>
            <person name="Pupko T."/>
            <person name="Belcher M.S."/>
            <person name="Sechler A.J."/>
            <person name="Tancos M.A."/>
            <person name="Schroeder B.K."/>
            <person name="Murray T.D."/>
            <person name="Luster D.G."/>
            <person name="Schneider W.L."/>
            <person name="Rogers E."/>
            <person name="Andreote F.D."/>
            <person name="Grunwald N.J."/>
            <person name="Putnam M.L."/>
            <person name="Chang J.H."/>
        </authorList>
    </citation>
    <scope>NUCLEOTIDE SEQUENCE [LARGE SCALE GENOMIC DNA]</scope>
    <source>
        <strain evidence="12 13">DSM 15932</strain>
    </source>
</reference>
<keyword evidence="10" id="KW-1133">Transmembrane helix</keyword>
<feature type="transmembrane region" description="Helical" evidence="10">
    <location>
        <begin position="49"/>
        <end position="73"/>
    </location>
</feature>
<dbReference type="SUPFAM" id="SSF53955">
    <property type="entry name" value="Lysozyme-like"/>
    <property type="match status" value="1"/>
</dbReference>
<evidence type="ECO:0000256" key="3">
    <source>
        <dbReference type="ARBA" id="ARBA00022676"/>
    </source>
</evidence>
<organism evidence="12 13">
    <name type="scientific">Rathayibacter festucae DSM 15932</name>
    <dbReference type="NCBI Taxonomy" id="1328866"/>
    <lineage>
        <taxon>Bacteria</taxon>
        <taxon>Bacillati</taxon>
        <taxon>Actinomycetota</taxon>
        <taxon>Actinomycetes</taxon>
        <taxon>Micrococcales</taxon>
        <taxon>Microbacteriaceae</taxon>
        <taxon>Rathayibacter</taxon>
    </lineage>
</organism>
<dbReference type="PROSITE" id="PS51178">
    <property type="entry name" value="PASTA"/>
    <property type="match status" value="1"/>
</dbReference>
<dbReference type="AlphaFoldDB" id="A0A3T0T2M8"/>